<dbReference type="PATRIC" id="fig|909613.9.peg.1750"/>
<evidence type="ECO:0000313" key="4">
    <source>
        <dbReference type="Proteomes" id="UP000019277"/>
    </source>
</evidence>
<evidence type="ECO:0000313" key="3">
    <source>
        <dbReference type="EMBL" id="EWC62949.1"/>
    </source>
</evidence>
<dbReference type="RefSeq" id="WP_200873342.1">
    <property type="nucleotide sequence ID" value="NZ_AYXG01000063.1"/>
</dbReference>
<dbReference type="InterPro" id="IPR048576">
    <property type="entry name" value="Rv2175c_wHTH"/>
</dbReference>
<organism evidence="3 4">
    <name type="scientific">Actinokineospora spheciospongiae</name>
    <dbReference type="NCBI Taxonomy" id="909613"/>
    <lineage>
        <taxon>Bacteria</taxon>
        <taxon>Bacillati</taxon>
        <taxon>Actinomycetota</taxon>
        <taxon>Actinomycetes</taxon>
        <taxon>Pseudonocardiales</taxon>
        <taxon>Pseudonocardiaceae</taxon>
        <taxon>Actinokineospora</taxon>
    </lineage>
</organism>
<dbReference type="Pfam" id="PF18367">
    <property type="entry name" value="Rv2175c_C"/>
    <property type="match status" value="1"/>
</dbReference>
<dbReference type="GO" id="GO:0003677">
    <property type="term" value="F:DNA binding"/>
    <property type="evidence" value="ECO:0007669"/>
    <property type="project" value="InterPro"/>
</dbReference>
<keyword evidence="4" id="KW-1185">Reference proteome</keyword>
<dbReference type="STRING" id="909613.UO65_1739"/>
<evidence type="ECO:0000259" key="2">
    <source>
        <dbReference type="Pfam" id="PF21531"/>
    </source>
</evidence>
<dbReference type="Pfam" id="PF21531">
    <property type="entry name" value="Rv2175c_wHTH"/>
    <property type="match status" value="1"/>
</dbReference>
<accession>W7JA82</accession>
<reference evidence="3 4" key="1">
    <citation type="journal article" date="2014" name="Genome Announc.">
        <title>Draft Genome Sequence of the Antitrypanosomally Active Sponge-Associated Bacterium Actinokineospora sp. Strain EG49.</title>
        <authorList>
            <person name="Harjes J."/>
            <person name="Ryu T."/>
            <person name="Abdelmohsen U.R."/>
            <person name="Moitinho-Silva L."/>
            <person name="Horn H."/>
            <person name="Ravasi T."/>
            <person name="Hentschel U."/>
        </authorList>
    </citation>
    <scope>NUCLEOTIDE SEQUENCE [LARGE SCALE GENOMIC DNA]</scope>
    <source>
        <strain evidence="3 4">EG49</strain>
    </source>
</reference>
<comment type="caution">
    <text evidence="3">The sequence shown here is derived from an EMBL/GenBank/DDBJ whole genome shotgun (WGS) entry which is preliminary data.</text>
</comment>
<dbReference type="AlphaFoldDB" id="W7JA82"/>
<feature type="domain" description="DNA-binding protein Rv2175c wHTH" evidence="2">
    <location>
        <begin position="4"/>
        <end position="60"/>
    </location>
</feature>
<dbReference type="InterPro" id="IPR041098">
    <property type="entry name" value="Rv2175c_C"/>
</dbReference>
<dbReference type="Proteomes" id="UP000019277">
    <property type="component" value="Unassembled WGS sequence"/>
</dbReference>
<proteinExistence type="predicted"/>
<sequence>MSSIPAASADALGAEVELLPLPDVAEALDLPITRVHQALRDRHLIAVRRKGVLMVPAAFLDETGVVKHLTSTITVLHDSGYDSDESLRWLFTEDESLPGSPIQALRDNRGREVKRRAQALAF</sequence>
<dbReference type="eggNOG" id="ENOG5032W34">
    <property type="taxonomic scope" value="Bacteria"/>
</dbReference>
<name>W7JA82_9PSEU</name>
<feature type="domain" description="Rv2175c C-terminal" evidence="1">
    <location>
        <begin position="66"/>
        <end position="121"/>
    </location>
</feature>
<dbReference type="EMBL" id="AYXG01000063">
    <property type="protein sequence ID" value="EWC62949.1"/>
    <property type="molecule type" value="Genomic_DNA"/>
</dbReference>
<gene>
    <name evidence="3" type="ORF">UO65_1739</name>
</gene>
<evidence type="ECO:0000259" key="1">
    <source>
        <dbReference type="Pfam" id="PF18367"/>
    </source>
</evidence>
<protein>
    <submittedName>
        <fullName evidence="3">Putative regulatory protein</fullName>
    </submittedName>
</protein>